<sequence>MGNGKNIQTRSSRSEYERETATGTKGMVVSAHPYATDAGERILRNGGNAIDAAIAVQFALNLGEPMMTGIGGSGFFMVHHNESKTTKIYNGHSQAPKSAHPDMFLDDHGEVIPFRERSTHANAVGVPGILAAMEAARKDYGLMPLADLIQPSIEAAEQGVEVNWMLDWALKEFEYRLSDHARELFMPNGKGLIEGDIYFKEHLVKTYRVLQREGIKAFYEGEIAQAIVSTLKEHGGSMELSDLKNYQVTVDEPVWTDYRDYRLASSNMPSAGGTTMLQILKLLEGFNMSAYEAKSWEKYYLFAEAMRIAFSDKMAFSGDPLFNHIPIKGMLNADYLGERRRLINFQSRSTEVDYGNPWAYDDGKEVKVVAQPFEPERERSETTHFTVMDRWGNIVACTSTVEHPFGSGIMVKDYGFVLNNELTDFDPIPGGLNEVQPGKRPVSCKSPTIVFKEGKPCLTLGSPGGPTIVGSVFQTIVNVLDFKMDLKEAIEEPRIFNSTGSLIGWEDGVDEKSKAKLEQMGFTFIEDPYPIGNVQGIFIDQETGRLYGAADSSREGKAAGLD</sequence>
<dbReference type="SUPFAM" id="SSF56235">
    <property type="entry name" value="N-terminal nucleophile aminohydrolases (Ntn hydrolases)"/>
    <property type="match status" value="1"/>
</dbReference>
<comment type="catalytic activity">
    <reaction evidence="1 11">
        <text>an S-substituted glutathione + H2O = an S-substituted L-cysteinylglycine + L-glutamate</text>
        <dbReference type="Rhea" id="RHEA:59468"/>
        <dbReference type="ChEBI" id="CHEBI:15377"/>
        <dbReference type="ChEBI" id="CHEBI:29985"/>
        <dbReference type="ChEBI" id="CHEBI:90779"/>
        <dbReference type="ChEBI" id="CHEBI:143103"/>
        <dbReference type="EC" id="3.4.19.13"/>
    </reaction>
</comment>
<keyword evidence="5 11" id="KW-0378">Hydrolase</keyword>
<dbReference type="GO" id="GO:0036374">
    <property type="term" value="F:glutathione hydrolase activity"/>
    <property type="evidence" value="ECO:0007669"/>
    <property type="project" value="UniProtKB-UniRule"/>
</dbReference>
<dbReference type="Gene3D" id="3.60.20.40">
    <property type="match status" value="1"/>
</dbReference>
<comment type="PTM">
    <text evidence="11">Cleaved by autocatalysis into a large and a small subunit.</text>
</comment>
<comment type="subunit">
    <text evidence="11">This enzyme consists of two polypeptide chains, which are synthesized in precursor form from a single polypeptide.</text>
</comment>
<feature type="binding site" evidence="10">
    <location>
        <position position="465"/>
    </location>
    <ligand>
        <name>L-glutamate</name>
        <dbReference type="ChEBI" id="CHEBI:29985"/>
    </ligand>
</feature>
<comment type="caution">
    <text evidence="13">The sequence shown here is derived from an EMBL/GenBank/DDBJ whole genome shotgun (WGS) entry which is preliminary data.</text>
</comment>
<feature type="compositionally biased region" description="Polar residues" evidence="12">
    <location>
        <begin position="1"/>
        <end position="11"/>
    </location>
</feature>
<dbReference type="Gene3D" id="1.10.246.130">
    <property type="match status" value="1"/>
</dbReference>
<dbReference type="InterPro" id="IPR029055">
    <property type="entry name" value="Ntn_hydrolases_N"/>
</dbReference>
<evidence type="ECO:0000256" key="2">
    <source>
        <dbReference type="ARBA" id="ARBA00001089"/>
    </source>
</evidence>
<evidence type="ECO:0000256" key="10">
    <source>
        <dbReference type="PIRSR" id="PIRSR600101-2"/>
    </source>
</evidence>
<dbReference type="EC" id="2.3.2.2" evidence="11"/>
<dbReference type="AlphaFoldDB" id="A0A4R2B6F1"/>
<dbReference type="RefSeq" id="WP_132010070.1">
    <property type="nucleotide sequence ID" value="NZ_JABUHM010000013.1"/>
</dbReference>
<dbReference type="InterPro" id="IPR043138">
    <property type="entry name" value="GGT_lsub"/>
</dbReference>
<protein>
    <recommendedName>
        <fullName evidence="11">Glutathione hydrolase proenzyme</fullName>
        <ecNumber evidence="11">2.3.2.2</ecNumber>
        <ecNumber evidence="11">3.4.19.13</ecNumber>
    </recommendedName>
    <component>
        <recommendedName>
            <fullName evidence="11">Glutathione hydrolase large chain</fullName>
        </recommendedName>
    </component>
    <component>
        <recommendedName>
            <fullName evidence="11">Glutathione hydrolase small chain</fullName>
        </recommendedName>
    </component>
</protein>
<evidence type="ECO:0000256" key="8">
    <source>
        <dbReference type="ARBA" id="ARBA00047417"/>
    </source>
</evidence>
<feature type="region of interest" description="Disordered" evidence="12">
    <location>
        <begin position="1"/>
        <end position="25"/>
    </location>
</feature>
<evidence type="ECO:0000313" key="13">
    <source>
        <dbReference type="EMBL" id="TCN22291.1"/>
    </source>
</evidence>
<comment type="similarity">
    <text evidence="3 11">Belongs to the gamma-glutamyltransferase family.</text>
</comment>
<dbReference type="InterPro" id="IPR000101">
    <property type="entry name" value="GGT_peptidase"/>
</dbReference>
<dbReference type="PRINTS" id="PR01210">
    <property type="entry name" value="GGTRANSPTASE"/>
</dbReference>
<reference evidence="13 14" key="1">
    <citation type="journal article" date="2015" name="Stand. Genomic Sci.">
        <title>Genomic Encyclopedia of Bacterial and Archaeal Type Strains, Phase III: the genomes of soil and plant-associated and newly described type strains.</title>
        <authorList>
            <person name="Whitman W.B."/>
            <person name="Woyke T."/>
            <person name="Klenk H.P."/>
            <person name="Zhou Y."/>
            <person name="Lilburn T.G."/>
            <person name="Beck B.J."/>
            <person name="De Vos P."/>
            <person name="Vandamme P."/>
            <person name="Eisen J.A."/>
            <person name="Garrity G."/>
            <person name="Hugenholtz P."/>
            <person name="Kyrpides N.C."/>
        </authorList>
    </citation>
    <scope>NUCLEOTIDE SEQUENCE [LARGE SCALE GENOMIC DNA]</scope>
    <source>
        <strain evidence="13 14">CV53</strain>
    </source>
</reference>
<dbReference type="GO" id="GO:0006751">
    <property type="term" value="P:glutathione catabolic process"/>
    <property type="evidence" value="ECO:0007669"/>
    <property type="project" value="UniProtKB-UniRule"/>
</dbReference>
<dbReference type="GO" id="GO:0006750">
    <property type="term" value="P:glutathione biosynthetic process"/>
    <property type="evidence" value="ECO:0007669"/>
    <property type="project" value="UniProtKB-KW"/>
</dbReference>
<dbReference type="EC" id="3.4.19.13" evidence="11"/>
<keyword evidence="4 11" id="KW-0808">Transferase</keyword>
<evidence type="ECO:0000256" key="9">
    <source>
        <dbReference type="PIRSR" id="PIRSR600101-1"/>
    </source>
</evidence>
<evidence type="ECO:0000313" key="14">
    <source>
        <dbReference type="Proteomes" id="UP000295689"/>
    </source>
</evidence>
<accession>A0A4R2B6F1</accession>
<dbReference type="EMBL" id="SLVV01000011">
    <property type="protein sequence ID" value="TCN22291.1"/>
    <property type="molecule type" value="Genomic_DNA"/>
</dbReference>
<comment type="catalytic activity">
    <reaction evidence="2 11">
        <text>glutathione + H2O = L-cysteinylglycine + L-glutamate</text>
        <dbReference type="Rhea" id="RHEA:28807"/>
        <dbReference type="ChEBI" id="CHEBI:15377"/>
        <dbReference type="ChEBI" id="CHEBI:29985"/>
        <dbReference type="ChEBI" id="CHEBI:57925"/>
        <dbReference type="ChEBI" id="CHEBI:61694"/>
        <dbReference type="EC" id="3.4.19.13"/>
    </reaction>
</comment>
<dbReference type="InterPro" id="IPR051792">
    <property type="entry name" value="GGT_bact"/>
</dbReference>
<dbReference type="Proteomes" id="UP000295689">
    <property type="component" value="Unassembled WGS sequence"/>
</dbReference>
<comment type="catalytic activity">
    <reaction evidence="8 11">
        <text>an N-terminal (5-L-glutamyl)-[peptide] + an alpha-amino acid = 5-L-glutamyl amino acid + an N-terminal L-alpha-aminoacyl-[peptide]</text>
        <dbReference type="Rhea" id="RHEA:23904"/>
        <dbReference type="Rhea" id="RHEA-COMP:9780"/>
        <dbReference type="Rhea" id="RHEA-COMP:9795"/>
        <dbReference type="ChEBI" id="CHEBI:77644"/>
        <dbReference type="ChEBI" id="CHEBI:78597"/>
        <dbReference type="ChEBI" id="CHEBI:78599"/>
        <dbReference type="ChEBI" id="CHEBI:78608"/>
        <dbReference type="EC" id="2.3.2.2"/>
    </reaction>
</comment>
<keyword evidence="14" id="KW-1185">Reference proteome</keyword>
<evidence type="ECO:0000256" key="1">
    <source>
        <dbReference type="ARBA" id="ARBA00001049"/>
    </source>
</evidence>
<evidence type="ECO:0000256" key="6">
    <source>
        <dbReference type="ARBA" id="ARBA00023145"/>
    </source>
</evidence>
<dbReference type="PANTHER" id="PTHR43199:SF1">
    <property type="entry name" value="GLUTATHIONE HYDROLASE PROENZYME"/>
    <property type="match status" value="1"/>
</dbReference>
<dbReference type="PANTHER" id="PTHR43199">
    <property type="entry name" value="GLUTATHIONE HYDROLASE"/>
    <property type="match status" value="1"/>
</dbReference>
<gene>
    <name evidence="13" type="ORF">EV146_111130</name>
</gene>
<evidence type="ECO:0000256" key="5">
    <source>
        <dbReference type="ARBA" id="ARBA00022801"/>
    </source>
</evidence>
<evidence type="ECO:0000256" key="11">
    <source>
        <dbReference type="RuleBase" id="RU368036"/>
    </source>
</evidence>
<dbReference type="UniPathway" id="UPA00204"/>
<feature type="active site" description="Nucleophile" evidence="9">
    <location>
        <position position="382"/>
    </location>
</feature>
<evidence type="ECO:0000256" key="3">
    <source>
        <dbReference type="ARBA" id="ARBA00009381"/>
    </source>
</evidence>
<evidence type="ECO:0000256" key="4">
    <source>
        <dbReference type="ARBA" id="ARBA00022679"/>
    </source>
</evidence>
<proteinExistence type="inferred from homology"/>
<organism evidence="13 14">
    <name type="scientific">Mesobacillus foraminis</name>
    <dbReference type="NCBI Taxonomy" id="279826"/>
    <lineage>
        <taxon>Bacteria</taxon>
        <taxon>Bacillati</taxon>
        <taxon>Bacillota</taxon>
        <taxon>Bacilli</taxon>
        <taxon>Bacillales</taxon>
        <taxon>Bacillaceae</taxon>
        <taxon>Mesobacillus</taxon>
    </lineage>
</organism>
<keyword evidence="11" id="KW-0317">Glutathione biosynthesis</keyword>
<comment type="pathway">
    <text evidence="11">Sulfur metabolism; glutathione metabolism.</text>
</comment>
<dbReference type="Pfam" id="PF01019">
    <property type="entry name" value="G_glu_transpept"/>
    <property type="match status" value="1"/>
</dbReference>
<dbReference type="NCBIfam" id="TIGR00066">
    <property type="entry name" value="g_glut_trans"/>
    <property type="match status" value="1"/>
</dbReference>
<dbReference type="InterPro" id="IPR055262">
    <property type="entry name" value="GGT_CS"/>
</dbReference>
<evidence type="ECO:0000256" key="12">
    <source>
        <dbReference type="SAM" id="MobiDB-lite"/>
    </source>
</evidence>
<dbReference type="InterPro" id="IPR043137">
    <property type="entry name" value="GGT_ssub_C"/>
</dbReference>
<keyword evidence="7 11" id="KW-0012">Acyltransferase</keyword>
<feature type="binding site" evidence="10">
    <location>
        <position position="424"/>
    </location>
    <ligand>
        <name>L-glutamate</name>
        <dbReference type="ChEBI" id="CHEBI:29985"/>
    </ligand>
</feature>
<name>A0A4R2B6F1_9BACI</name>
<dbReference type="PROSITE" id="PS00462">
    <property type="entry name" value="G_GLU_TRANSPEPTIDASE"/>
    <property type="match status" value="1"/>
</dbReference>
<dbReference type="GO" id="GO:0103068">
    <property type="term" value="F:leukotriene C4 gamma-glutamyl transferase activity"/>
    <property type="evidence" value="ECO:0007669"/>
    <property type="project" value="UniProtKB-EC"/>
</dbReference>
<keyword evidence="6 11" id="KW-0865">Zymogen</keyword>
<evidence type="ECO:0000256" key="7">
    <source>
        <dbReference type="ARBA" id="ARBA00023315"/>
    </source>
</evidence>